<evidence type="ECO:0000313" key="2">
    <source>
        <dbReference type="Proteomes" id="UP000012166"/>
    </source>
</evidence>
<protein>
    <submittedName>
        <fullName evidence="1">Uncharacterized protein</fullName>
    </submittedName>
</protein>
<dbReference type="EMBL" id="AHMS02000032">
    <property type="protein sequence ID" value="EMN16707.1"/>
    <property type="molecule type" value="Genomic_DNA"/>
</dbReference>
<reference evidence="1 2" key="1">
    <citation type="submission" date="2013-01" db="EMBL/GenBank/DDBJ databases">
        <authorList>
            <person name="Harkins D.M."/>
            <person name="Durkin A.S."/>
            <person name="Brinkac L.M."/>
            <person name="Haft D.H."/>
            <person name="Selengut J.D."/>
            <person name="Sanka R."/>
            <person name="DePew J."/>
            <person name="Purushe J."/>
            <person name="Hartskeerl R.A."/>
            <person name="Ahmed A."/>
            <person name="van der Linden H."/>
            <person name="Goris M.G.A."/>
            <person name="Vinetz J.M."/>
            <person name="Sutton G.G."/>
            <person name="Nierman W.C."/>
            <person name="Fouts D.E."/>
        </authorList>
    </citation>
    <scope>NUCLEOTIDE SEQUENCE [LARGE SCALE GENOMIC DNA]</scope>
    <source>
        <strain evidence="1 2">Brem 328</strain>
    </source>
</reference>
<proteinExistence type="predicted"/>
<evidence type="ECO:0000313" key="1">
    <source>
        <dbReference type="EMBL" id="EMN16707.1"/>
    </source>
</evidence>
<sequence>MLHHEFRMQFTKTKKRTKTNCFSKKSILSSKSRSSYIPRFWDRLLEFFLPIET</sequence>
<comment type="caution">
    <text evidence="1">The sequence shown here is derived from an EMBL/GenBank/DDBJ whole genome shotgun (WGS) entry which is preliminary data.</text>
</comment>
<accession>A0ABC9SG41</accession>
<organism evidence="1 2">
    <name type="scientific">Leptospira borgpetersenii str. Brem 328</name>
    <dbReference type="NCBI Taxonomy" id="1049780"/>
    <lineage>
        <taxon>Bacteria</taxon>
        <taxon>Pseudomonadati</taxon>
        <taxon>Spirochaetota</taxon>
        <taxon>Spirochaetia</taxon>
        <taxon>Leptospirales</taxon>
        <taxon>Leptospiraceae</taxon>
        <taxon>Leptospira</taxon>
    </lineage>
</organism>
<dbReference type="Proteomes" id="UP000012166">
    <property type="component" value="Unassembled WGS sequence"/>
</dbReference>
<gene>
    <name evidence="1" type="ORF">LEP1GSC056_0100</name>
</gene>
<name>A0ABC9SG41_LEPBO</name>
<dbReference type="AlphaFoldDB" id="A0ABC9SG41"/>